<organism evidence="3 4">
    <name type="scientific">Pseudomonas neustonica</name>
    <dbReference type="NCBI Taxonomy" id="2487346"/>
    <lineage>
        <taxon>Bacteria</taxon>
        <taxon>Pseudomonadati</taxon>
        <taxon>Pseudomonadota</taxon>
        <taxon>Gammaproteobacteria</taxon>
        <taxon>Pseudomonadales</taxon>
        <taxon>Pseudomonadaceae</taxon>
        <taxon>Pseudomonas</taxon>
    </lineage>
</organism>
<dbReference type="Pfam" id="PF01266">
    <property type="entry name" value="DAO"/>
    <property type="match status" value="1"/>
</dbReference>
<dbReference type="InterPro" id="IPR006076">
    <property type="entry name" value="FAD-dep_OxRdtase"/>
</dbReference>
<keyword evidence="1" id="KW-0560">Oxidoreductase</keyword>
<evidence type="ECO:0000313" key="3">
    <source>
        <dbReference type="EMBL" id="ROZ84870.1"/>
    </source>
</evidence>
<dbReference type="RefSeq" id="WP_123889381.1">
    <property type="nucleotide sequence ID" value="NZ_RKKU01000009.1"/>
</dbReference>
<dbReference type="InterPro" id="IPR036188">
    <property type="entry name" value="FAD/NAD-bd_sf"/>
</dbReference>
<name>A0ABX9XKS6_9PSED</name>
<dbReference type="EMBL" id="RKKU01000009">
    <property type="protein sequence ID" value="ROZ84870.1"/>
    <property type="molecule type" value="Genomic_DNA"/>
</dbReference>
<evidence type="ECO:0000259" key="2">
    <source>
        <dbReference type="Pfam" id="PF01266"/>
    </source>
</evidence>
<comment type="caution">
    <text evidence="3">The sequence shown here is derived from an EMBL/GenBank/DDBJ whole genome shotgun (WGS) entry which is preliminary data.</text>
</comment>
<evidence type="ECO:0000256" key="1">
    <source>
        <dbReference type="ARBA" id="ARBA00023002"/>
    </source>
</evidence>
<gene>
    <name evidence="3" type="ORF">EF096_09475</name>
</gene>
<reference evidence="3 4" key="1">
    <citation type="submission" date="2018-11" db="EMBL/GenBank/DDBJ databases">
        <authorList>
            <person name="Jang G.I."/>
            <person name="Hwang C.Y."/>
        </authorList>
    </citation>
    <scope>NUCLEOTIDE SEQUENCE [LARGE SCALE GENOMIC DNA]</scope>
    <source>
        <strain evidence="3 4">SSM26</strain>
    </source>
</reference>
<protein>
    <submittedName>
        <fullName evidence="3">FAD-binding oxidoreductase</fullName>
    </submittedName>
</protein>
<sequence>MSMNDSWYRASVGDVTQRDALQGDITTDVCIVGAGFTGLSAALELAEAGVRVTVLEAEQVGWGCSGRNGGQINPGLGCDHGRVVAELGADDARKVWQLTLDGVELLRSRVKRHNIDCDLKAGILLVANKARHVPELQSWQHELEALGYDQLAFYDRDALQSLLKADYQAGVMDWGGGDLHPLKYALGLASAAEAAGAQILERSAVLGYEEDGRTVTIRTAAGQVHAQHLLLAGNAYLGKLLPWYRKGFMPIGSYVGATRPLGELATQLIPSRAAVCDMNTLIDYYRLSADNRLLFGGRASARDAQPNALRATMRERMALVFPALAEEDFEYLWGGQVAMTMSKAPVFGRLGRRTLFAQGYSGQGVALAGMAGKLMAQTVQGDAAGFDLMARAKHWPVPPGAPLQTAIRALALLWYRLQDSR</sequence>
<feature type="domain" description="FAD dependent oxidoreductase" evidence="2">
    <location>
        <begin position="28"/>
        <end position="377"/>
    </location>
</feature>
<proteinExistence type="predicted"/>
<dbReference type="PANTHER" id="PTHR13847">
    <property type="entry name" value="SARCOSINE DEHYDROGENASE-RELATED"/>
    <property type="match status" value="1"/>
</dbReference>
<accession>A0ABX9XKS6</accession>
<dbReference type="Gene3D" id="3.30.9.10">
    <property type="entry name" value="D-Amino Acid Oxidase, subunit A, domain 2"/>
    <property type="match status" value="1"/>
</dbReference>
<dbReference type="Gene3D" id="3.50.50.60">
    <property type="entry name" value="FAD/NAD(P)-binding domain"/>
    <property type="match status" value="1"/>
</dbReference>
<dbReference type="PANTHER" id="PTHR13847:SF281">
    <property type="entry name" value="FAD DEPENDENT OXIDOREDUCTASE DOMAIN-CONTAINING PROTEIN"/>
    <property type="match status" value="1"/>
</dbReference>
<keyword evidence="4" id="KW-1185">Reference proteome</keyword>
<dbReference type="Proteomes" id="UP000275199">
    <property type="component" value="Unassembled WGS sequence"/>
</dbReference>
<dbReference type="SUPFAM" id="SSF51905">
    <property type="entry name" value="FAD/NAD(P)-binding domain"/>
    <property type="match status" value="1"/>
</dbReference>
<evidence type="ECO:0000313" key="4">
    <source>
        <dbReference type="Proteomes" id="UP000275199"/>
    </source>
</evidence>